<keyword evidence="2" id="KW-1185">Reference proteome</keyword>
<dbReference type="OrthoDB" id="2058240at2"/>
<evidence type="ECO:0000313" key="2">
    <source>
        <dbReference type="Proteomes" id="UP000269544"/>
    </source>
</evidence>
<evidence type="ECO:0008006" key="3">
    <source>
        <dbReference type="Google" id="ProtNLM"/>
    </source>
</evidence>
<sequence length="101" mass="11439">MKYYVVEGKFKTFEFDLKAEENAALFEKFAAFTDAAAAEGRLLCFGDKAHGVIGLVRGESLDELLSFFESDPLTLADVIEYRMTEIENIRLADDVSGFWRQ</sequence>
<name>A0A448V2C6_9FIRM</name>
<evidence type="ECO:0000313" key="1">
    <source>
        <dbReference type="EMBL" id="VEJ35908.1"/>
    </source>
</evidence>
<dbReference type="Proteomes" id="UP000269544">
    <property type="component" value="Chromosome"/>
</dbReference>
<gene>
    <name evidence="1" type="ORF">NCTC13079_01097</name>
</gene>
<proteinExistence type="predicted"/>
<dbReference type="EMBL" id="LR134523">
    <property type="protein sequence ID" value="VEJ35908.1"/>
    <property type="molecule type" value="Genomic_DNA"/>
</dbReference>
<dbReference type="RefSeq" id="WP_126465661.1">
    <property type="nucleotide sequence ID" value="NZ_JAUSWF010000003.1"/>
</dbReference>
<organism evidence="1 2">
    <name type="scientific">Aedoeadaptatus ivorii</name>
    <dbReference type="NCBI Taxonomy" id="54006"/>
    <lineage>
        <taxon>Bacteria</taxon>
        <taxon>Bacillati</taxon>
        <taxon>Bacillota</taxon>
        <taxon>Tissierellia</taxon>
        <taxon>Tissierellales</taxon>
        <taxon>Peptoniphilaceae</taxon>
        <taxon>Aedoeadaptatus</taxon>
    </lineage>
</organism>
<reference evidence="1 2" key="1">
    <citation type="submission" date="2018-12" db="EMBL/GenBank/DDBJ databases">
        <authorList>
            <consortium name="Pathogen Informatics"/>
        </authorList>
    </citation>
    <scope>NUCLEOTIDE SEQUENCE [LARGE SCALE GENOMIC DNA]</scope>
    <source>
        <strain evidence="1 2">NCTC13079</strain>
    </source>
</reference>
<accession>A0A448V2C6</accession>
<protein>
    <recommendedName>
        <fullName evidence="3">YCII-related domain</fullName>
    </recommendedName>
</protein>
<dbReference type="KEGG" id="piv:NCTC13079_01097"/>
<dbReference type="AlphaFoldDB" id="A0A448V2C6"/>